<dbReference type="Proteomes" id="UP000005951">
    <property type="component" value="Unassembled WGS sequence"/>
</dbReference>
<dbReference type="Gene3D" id="1.10.10.10">
    <property type="entry name" value="Winged helix-like DNA-binding domain superfamily/Winged helix DNA-binding domain"/>
    <property type="match status" value="1"/>
</dbReference>
<dbReference type="AlphaFoldDB" id="K8X813"/>
<name>K8X813_RHOOP</name>
<dbReference type="GO" id="GO:0003700">
    <property type="term" value="F:DNA-binding transcription factor activity"/>
    <property type="evidence" value="ECO:0007669"/>
    <property type="project" value="InterPro"/>
</dbReference>
<comment type="caution">
    <text evidence="2">The sequence shown here is derived from an EMBL/GenBank/DDBJ whole genome shotgun (WGS) entry which is preliminary data.</text>
</comment>
<dbReference type="Pfam" id="PF12840">
    <property type="entry name" value="HTH_20"/>
    <property type="match status" value="1"/>
</dbReference>
<dbReference type="CDD" id="cd00090">
    <property type="entry name" value="HTH_ARSR"/>
    <property type="match status" value="1"/>
</dbReference>
<dbReference type="SUPFAM" id="SSF46785">
    <property type="entry name" value="Winged helix' DNA-binding domain"/>
    <property type="match status" value="1"/>
</dbReference>
<dbReference type="EMBL" id="AJYC02000180">
    <property type="protein sequence ID" value="EKT76941.1"/>
    <property type="molecule type" value="Genomic_DNA"/>
</dbReference>
<gene>
    <name evidence="2" type="ORF">WSS_A40195</name>
</gene>
<dbReference type="InterPro" id="IPR011991">
    <property type="entry name" value="ArsR-like_HTH"/>
</dbReference>
<dbReference type="PROSITE" id="PS50987">
    <property type="entry name" value="HTH_ARSR_2"/>
    <property type="match status" value="1"/>
</dbReference>
<dbReference type="InterPro" id="IPR036390">
    <property type="entry name" value="WH_DNA-bd_sf"/>
</dbReference>
<dbReference type="InterPro" id="IPR036388">
    <property type="entry name" value="WH-like_DNA-bd_sf"/>
</dbReference>
<reference evidence="2 3" key="1">
    <citation type="journal article" date="2013" name="Genome Announc.">
        <title>Draft Genome Sequence of Rhodococcus opacus Strain M213 Shows a Diverse Catabolic Potential.</title>
        <authorList>
            <person name="Pathak A."/>
            <person name="Green S.J."/>
            <person name="Ogram A."/>
            <person name="Chauhan A."/>
        </authorList>
    </citation>
    <scope>NUCLEOTIDE SEQUENCE [LARGE SCALE GENOMIC DNA]</scope>
    <source>
        <strain evidence="2 3">M213</strain>
    </source>
</reference>
<protein>
    <submittedName>
        <fullName evidence="2">ArsR family transcriptional regulator</fullName>
    </submittedName>
</protein>
<accession>K8X813</accession>
<proteinExistence type="predicted"/>
<evidence type="ECO:0000313" key="2">
    <source>
        <dbReference type="EMBL" id="EKT76941.1"/>
    </source>
</evidence>
<feature type="domain" description="HTH arsR-type" evidence="1">
    <location>
        <begin position="1"/>
        <end position="63"/>
    </location>
</feature>
<evidence type="ECO:0000259" key="1">
    <source>
        <dbReference type="PROSITE" id="PS50987"/>
    </source>
</evidence>
<dbReference type="InterPro" id="IPR001845">
    <property type="entry name" value="HTH_ArsR_DNA-bd_dom"/>
</dbReference>
<sequence>MACTNLDDEARVSASTVSYHVKTLRTAGLVQVRKEGRSFHYTYRPEVIRHSPRRRARWDDGIPSVASVGGEQAGVALHHP</sequence>
<dbReference type="RefSeq" id="WP_005264789.1">
    <property type="nucleotide sequence ID" value="NZ_AJYC02000180.1"/>
</dbReference>
<evidence type="ECO:0000313" key="3">
    <source>
        <dbReference type="Proteomes" id="UP000005951"/>
    </source>
</evidence>
<dbReference type="PRINTS" id="PR00778">
    <property type="entry name" value="HTHARSR"/>
</dbReference>
<organism evidence="2 3">
    <name type="scientific">Rhodococcus opacus M213</name>
    <dbReference type="NCBI Taxonomy" id="1129896"/>
    <lineage>
        <taxon>Bacteria</taxon>
        <taxon>Bacillati</taxon>
        <taxon>Actinomycetota</taxon>
        <taxon>Actinomycetes</taxon>
        <taxon>Mycobacteriales</taxon>
        <taxon>Nocardiaceae</taxon>
        <taxon>Rhodococcus</taxon>
    </lineage>
</organism>